<name>A0ABY3CAI1_9GAMM</name>
<dbReference type="InterPro" id="IPR001584">
    <property type="entry name" value="Integrase_cat-core"/>
</dbReference>
<organism evidence="2 3">
    <name type="scientific">Candidatus Methylobacter oryzae</name>
    <dbReference type="NCBI Taxonomy" id="2497749"/>
    <lineage>
        <taxon>Bacteria</taxon>
        <taxon>Pseudomonadati</taxon>
        <taxon>Pseudomonadota</taxon>
        <taxon>Gammaproteobacteria</taxon>
        <taxon>Methylococcales</taxon>
        <taxon>Methylococcaceae</taxon>
        <taxon>Methylobacter</taxon>
    </lineage>
</organism>
<dbReference type="Pfam" id="PF13333">
    <property type="entry name" value="rve_2"/>
    <property type="match status" value="1"/>
</dbReference>
<comment type="caution">
    <text evidence="2">The sequence shown here is derived from an EMBL/GenBank/DDBJ whole genome shotgun (WGS) entry which is preliminary data.</text>
</comment>
<gene>
    <name evidence="2" type="ORF">EKO24_011660</name>
</gene>
<reference evidence="2 3" key="1">
    <citation type="journal article" date="2019" name="Antonie Van Leeuwenhoek">
        <title>Description of 'Ca. Methylobacter oryzae' KRF1, a novel species from the environmentally important Methylobacter clade 2.</title>
        <authorList>
            <person name="Khatri K."/>
            <person name="Mohite J.A."/>
            <person name="Pandit P.S."/>
            <person name="Bahulikar R."/>
            <person name="Rahalkar M.C."/>
        </authorList>
    </citation>
    <scope>NUCLEOTIDE SEQUENCE [LARGE SCALE GENOMIC DNA]</scope>
    <source>
        <strain evidence="2 3">KRF1</strain>
    </source>
</reference>
<feature type="domain" description="Integrase catalytic" evidence="1">
    <location>
        <begin position="2"/>
        <end position="29"/>
    </location>
</feature>
<proteinExistence type="predicted"/>
<keyword evidence="3" id="KW-1185">Reference proteome</keyword>
<sequence length="33" mass="4093">MFEYIEVFYNRERLHSANHYVSPVDYERQLKSA</sequence>
<evidence type="ECO:0000259" key="1">
    <source>
        <dbReference type="Pfam" id="PF13333"/>
    </source>
</evidence>
<dbReference type="EMBL" id="RYFG02000098">
    <property type="protein sequence ID" value="TRW94450.1"/>
    <property type="molecule type" value="Genomic_DNA"/>
</dbReference>
<evidence type="ECO:0000313" key="3">
    <source>
        <dbReference type="Proteomes" id="UP000733744"/>
    </source>
</evidence>
<accession>A0ABY3CAI1</accession>
<dbReference type="Proteomes" id="UP000733744">
    <property type="component" value="Unassembled WGS sequence"/>
</dbReference>
<protein>
    <submittedName>
        <fullName evidence="2">IS3 family transposase</fullName>
    </submittedName>
</protein>
<evidence type="ECO:0000313" key="2">
    <source>
        <dbReference type="EMBL" id="TRW94450.1"/>
    </source>
</evidence>